<protein>
    <submittedName>
        <fullName evidence="2">Uncharacterized protein</fullName>
    </submittedName>
</protein>
<name>A0A7R9VD66_9STRA</name>
<proteinExistence type="predicted"/>
<accession>A0A7R9VD66</accession>
<dbReference type="EMBL" id="HBED01001367">
    <property type="protein sequence ID" value="CAD8291792.1"/>
    <property type="molecule type" value="Transcribed_RNA"/>
</dbReference>
<organism evidence="2">
    <name type="scientific">Pseudictyota dubia</name>
    <dbReference type="NCBI Taxonomy" id="2749911"/>
    <lineage>
        <taxon>Eukaryota</taxon>
        <taxon>Sar</taxon>
        <taxon>Stramenopiles</taxon>
        <taxon>Ochrophyta</taxon>
        <taxon>Bacillariophyta</taxon>
        <taxon>Mediophyceae</taxon>
        <taxon>Biddulphiophycidae</taxon>
        <taxon>Eupodiscales</taxon>
        <taxon>Odontellaceae</taxon>
        <taxon>Pseudictyota</taxon>
    </lineage>
</organism>
<evidence type="ECO:0000313" key="2">
    <source>
        <dbReference type="EMBL" id="CAD8291792.1"/>
    </source>
</evidence>
<sequence>MRSQRGQHDMHNNSPELKAPQRQSTEYHNAEVGAWVQYAFSSRLTSAGRESKMEKATNGVRNCSGPYPFSLRDRTLLRRSVAFDEDFSRGGLTSSLKCRACQRTVITHRFFLPGPALKNLTRGRRAT</sequence>
<feature type="compositionally biased region" description="Basic and acidic residues" evidence="1">
    <location>
        <begin position="1"/>
        <end position="11"/>
    </location>
</feature>
<evidence type="ECO:0000256" key="1">
    <source>
        <dbReference type="SAM" id="MobiDB-lite"/>
    </source>
</evidence>
<reference evidence="2" key="1">
    <citation type="submission" date="2021-01" db="EMBL/GenBank/DDBJ databases">
        <authorList>
            <person name="Corre E."/>
            <person name="Pelletier E."/>
            <person name="Niang G."/>
            <person name="Scheremetjew M."/>
            <person name="Finn R."/>
            <person name="Kale V."/>
            <person name="Holt S."/>
            <person name="Cochrane G."/>
            <person name="Meng A."/>
            <person name="Brown T."/>
            <person name="Cohen L."/>
        </authorList>
    </citation>
    <scope>NUCLEOTIDE SEQUENCE</scope>
    <source>
        <strain evidence="2">CCMP147</strain>
    </source>
</reference>
<gene>
    <name evidence="2" type="ORF">TDUB1175_LOCUS698</name>
</gene>
<dbReference type="AlphaFoldDB" id="A0A7R9VD66"/>
<feature type="region of interest" description="Disordered" evidence="1">
    <location>
        <begin position="1"/>
        <end position="26"/>
    </location>
</feature>